<keyword evidence="2" id="KW-1185">Reference proteome</keyword>
<dbReference type="RefSeq" id="WP_188970480.1">
    <property type="nucleotide sequence ID" value="NZ_BMOL01000005.1"/>
</dbReference>
<reference evidence="2" key="1">
    <citation type="journal article" date="2019" name="Int. J. Syst. Evol. Microbiol.">
        <title>The Global Catalogue of Microorganisms (GCM) 10K type strain sequencing project: providing services to taxonomists for standard genome sequencing and annotation.</title>
        <authorList>
            <consortium name="The Broad Institute Genomics Platform"/>
            <consortium name="The Broad Institute Genome Sequencing Center for Infectious Disease"/>
            <person name="Wu L."/>
            <person name="Ma J."/>
        </authorList>
    </citation>
    <scope>NUCLEOTIDE SEQUENCE [LARGE SCALE GENOMIC DNA]</scope>
    <source>
        <strain evidence="2">JCM 15442</strain>
    </source>
</reference>
<evidence type="ECO:0000313" key="1">
    <source>
        <dbReference type="EMBL" id="GGL77867.1"/>
    </source>
</evidence>
<evidence type="ECO:0000313" key="2">
    <source>
        <dbReference type="Proteomes" id="UP000639973"/>
    </source>
</evidence>
<protein>
    <submittedName>
        <fullName evidence="1">Uncharacterized protein</fullName>
    </submittedName>
</protein>
<gene>
    <name evidence="1" type="ORF">GCM10010840_14690</name>
</gene>
<name>A0ABQ2G6Y7_9DEIO</name>
<dbReference type="Proteomes" id="UP000639973">
    <property type="component" value="Unassembled WGS sequence"/>
</dbReference>
<comment type="caution">
    <text evidence="1">The sequence shown here is derived from an EMBL/GenBank/DDBJ whole genome shotgun (WGS) entry which is preliminary data.</text>
</comment>
<proteinExistence type="predicted"/>
<sequence length="257" mass="27461">MANSPASISTPEALPVLRAALKTLPCVRRVVVNRDDKVCYVNVDVDGRRVLAAAVYPAARVVMPLSRTAASGDLGEILNDAVCGAANAHGLTILHGVGVDALGGNMPNEGNFIRERELTAATMPLEQAHAQRLLAELAGTRLPTGVALLTGAPLERGDVDFPLTSAELHERERLQAIVGRAGSLKFRIWNTQSQIKSQNERIALAEERIVESTVNIAVMNAEIAQWNAELAALDTPEAVRERLEAAAQLRGEADPES</sequence>
<organism evidence="1 2">
    <name type="scientific">Deinococcus aerolatus</name>
    <dbReference type="NCBI Taxonomy" id="522487"/>
    <lineage>
        <taxon>Bacteria</taxon>
        <taxon>Thermotogati</taxon>
        <taxon>Deinococcota</taxon>
        <taxon>Deinococci</taxon>
        <taxon>Deinococcales</taxon>
        <taxon>Deinococcaceae</taxon>
        <taxon>Deinococcus</taxon>
    </lineage>
</organism>
<dbReference type="EMBL" id="BMOL01000005">
    <property type="protein sequence ID" value="GGL77867.1"/>
    <property type="molecule type" value="Genomic_DNA"/>
</dbReference>
<accession>A0ABQ2G6Y7</accession>